<dbReference type="InterPro" id="IPR001909">
    <property type="entry name" value="KRAB"/>
</dbReference>
<dbReference type="GO" id="GO:0008270">
    <property type="term" value="F:zinc ion binding"/>
    <property type="evidence" value="ECO:0007669"/>
    <property type="project" value="UniProtKB-KW"/>
</dbReference>
<dbReference type="InterPro" id="IPR013087">
    <property type="entry name" value="Znf_C2H2_type"/>
</dbReference>
<dbReference type="PROSITE" id="PS50805">
    <property type="entry name" value="KRAB"/>
    <property type="match status" value="1"/>
</dbReference>
<feature type="domain" description="KRAB" evidence="10">
    <location>
        <begin position="24"/>
        <end position="108"/>
    </location>
</feature>
<dbReference type="SMART" id="SM00355">
    <property type="entry name" value="ZnF_C2H2"/>
    <property type="match status" value="1"/>
</dbReference>
<keyword evidence="11" id="KW-1185">Reference proteome</keyword>
<dbReference type="Proteomes" id="UP000515202">
    <property type="component" value="Unplaced"/>
</dbReference>
<accession>A0A6P6BTS7</accession>
<evidence type="ECO:0000256" key="6">
    <source>
        <dbReference type="ARBA" id="ARBA00023242"/>
    </source>
</evidence>
<dbReference type="PANTHER" id="PTHR23232:SF133">
    <property type="entry name" value="RIKEN CDNA 1700020N01 GENE"/>
    <property type="match status" value="1"/>
</dbReference>
<proteinExistence type="predicted"/>
<dbReference type="GO" id="GO:0005634">
    <property type="term" value="C:nucleus"/>
    <property type="evidence" value="ECO:0007669"/>
    <property type="project" value="UniProtKB-SubCell"/>
</dbReference>
<dbReference type="GO" id="GO:0006355">
    <property type="term" value="P:regulation of DNA-templated transcription"/>
    <property type="evidence" value="ECO:0007669"/>
    <property type="project" value="InterPro"/>
</dbReference>
<evidence type="ECO:0000256" key="7">
    <source>
        <dbReference type="PROSITE-ProRule" id="PRU00042"/>
    </source>
</evidence>
<dbReference type="InterPro" id="IPR036051">
    <property type="entry name" value="KRAB_dom_sf"/>
</dbReference>
<keyword evidence="4 7" id="KW-0863">Zinc-finger</keyword>
<keyword evidence="6" id="KW-0539">Nucleus</keyword>
<evidence type="ECO:0000256" key="1">
    <source>
        <dbReference type="ARBA" id="ARBA00004123"/>
    </source>
</evidence>
<evidence type="ECO:0000256" key="5">
    <source>
        <dbReference type="ARBA" id="ARBA00022833"/>
    </source>
</evidence>
<dbReference type="FunFam" id="3.30.160.60:FF:001270">
    <property type="entry name" value="zinc finger protein 583 isoform X1"/>
    <property type="match status" value="1"/>
</dbReference>
<sequence>MEWFLLLVTNTTRCKRLFQTQGCVTFEDVAIFFSQEEWCLLDEAQRCLYHHVMLENLALMASLVCWRATENEETPSEQSVSIEALSQVVHTGERPYECSRCDKSFSQRSSLNLHRKFHTMERPQPHGQRKYRKPFTSTSNIV</sequence>
<name>A0A6P6BTS7_PTEVA</name>
<dbReference type="PANTHER" id="PTHR23232">
    <property type="entry name" value="KRAB DOMAIN C2H2 ZINC FINGER"/>
    <property type="match status" value="1"/>
</dbReference>
<dbReference type="SMART" id="SM00349">
    <property type="entry name" value="KRAB"/>
    <property type="match status" value="1"/>
</dbReference>
<dbReference type="Gene3D" id="3.30.160.60">
    <property type="entry name" value="Classic Zinc Finger"/>
    <property type="match status" value="1"/>
</dbReference>
<evidence type="ECO:0000256" key="3">
    <source>
        <dbReference type="ARBA" id="ARBA00022737"/>
    </source>
</evidence>
<feature type="domain" description="C2H2-type" evidence="9">
    <location>
        <begin position="96"/>
        <end position="123"/>
    </location>
</feature>
<keyword evidence="3" id="KW-0677">Repeat</keyword>
<evidence type="ECO:0000313" key="12">
    <source>
        <dbReference type="RefSeq" id="XP_023378511.1"/>
    </source>
</evidence>
<dbReference type="InterPro" id="IPR050169">
    <property type="entry name" value="Krueppel_C2H2_ZnF"/>
</dbReference>
<gene>
    <name evidence="12" type="primary">LOC105304927</name>
</gene>
<comment type="subcellular location">
    <subcellularLocation>
        <location evidence="1">Nucleus</location>
    </subcellularLocation>
</comment>
<evidence type="ECO:0000259" key="9">
    <source>
        <dbReference type="PROSITE" id="PS50157"/>
    </source>
</evidence>
<dbReference type="AlphaFoldDB" id="A0A6P6BTS7"/>
<dbReference type="PROSITE" id="PS50157">
    <property type="entry name" value="ZINC_FINGER_C2H2_2"/>
    <property type="match status" value="1"/>
</dbReference>
<dbReference type="Pfam" id="PF01352">
    <property type="entry name" value="KRAB"/>
    <property type="match status" value="1"/>
</dbReference>
<evidence type="ECO:0000256" key="8">
    <source>
        <dbReference type="SAM" id="MobiDB-lite"/>
    </source>
</evidence>
<dbReference type="GeneID" id="105304927"/>
<dbReference type="SUPFAM" id="SSF57667">
    <property type="entry name" value="beta-beta-alpha zinc fingers"/>
    <property type="match status" value="1"/>
</dbReference>
<organism evidence="11 12">
    <name type="scientific">Pteropus vampyrus</name>
    <name type="common">Large flying fox</name>
    <dbReference type="NCBI Taxonomy" id="132908"/>
    <lineage>
        <taxon>Eukaryota</taxon>
        <taxon>Metazoa</taxon>
        <taxon>Chordata</taxon>
        <taxon>Craniata</taxon>
        <taxon>Vertebrata</taxon>
        <taxon>Euteleostomi</taxon>
        <taxon>Mammalia</taxon>
        <taxon>Eutheria</taxon>
        <taxon>Laurasiatheria</taxon>
        <taxon>Chiroptera</taxon>
        <taxon>Yinpterochiroptera</taxon>
        <taxon>Pteropodoidea</taxon>
        <taxon>Pteropodidae</taxon>
        <taxon>Pteropodinae</taxon>
        <taxon>Pteropus</taxon>
    </lineage>
</organism>
<evidence type="ECO:0000256" key="2">
    <source>
        <dbReference type="ARBA" id="ARBA00022723"/>
    </source>
</evidence>
<dbReference type="SUPFAM" id="SSF109640">
    <property type="entry name" value="KRAB domain (Kruppel-associated box)"/>
    <property type="match status" value="1"/>
</dbReference>
<protein>
    <submittedName>
        <fullName evidence="12">Zinc finger protein 416 isoform X2</fullName>
    </submittedName>
</protein>
<dbReference type="RefSeq" id="XP_023378511.1">
    <property type="nucleotide sequence ID" value="XM_023522743.1"/>
</dbReference>
<feature type="region of interest" description="Disordered" evidence="8">
    <location>
        <begin position="122"/>
        <end position="142"/>
    </location>
</feature>
<evidence type="ECO:0000256" key="4">
    <source>
        <dbReference type="ARBA" id="ARBA00022771"/>
    </source>
</evidence>
<keyword evidence="5" id="KW-0862">Zinc</keyword>
<evidence type="ECO:0000259" key="10">
    <source>
        <dbReference type="PROSITE" id="PS50805"/>
    </source>
</evidence>
<keyword evidence="2" id="KW-0479">Metal-binding</keyword>
<evidence type="ECO:0000313" key="11">
    <source>
        <dbReference type="Proteomes" id="UP000515202"/>
    </source>
</evidence>
<dbReference type="CDD" id="cd07765">
    <property type="entry name" value="KRAB_A-box"/>
    <property type="match status" value="1"/>
</dbReference>
<dbReference type="PROSITE" id="PS00028">
    <property type="entry name" value="ZINC_FINGER_C2H2_1"/>
    <property type="match status" value="1"/>
</dbReference>
<dbReference type="InterPro" id="IPR036236">
    <property type="entry name" value="Znf_C2H2_sf"/>
</dbReference>
<dbReference type="Gene3D" id="6.10.140.140">
    <property type="match status" value="1"/>
</dbReference>
<reference evidence="12" key="1">
    <citation type="submission" date="2025-08" db="UniProtKB">
        <authorList>
            <consortium name="RefSeq"/>
        </authorList>
    </citation>
    <scope>IDENTIFICATION</scope>
    <source>
        <tissue evidence="12">Kidney</tissue>
    </source>
</reference>